<dbReference type="EMBL" id="OX596089">
    <property type="protein sequence ID" value="CAN0530301.1"/>
    <property type="molecule type" value="Genomic_DNA"/>
</dbReference>
<dbReference type="Proteomes" id="UP001162501">
    <property type="component" value="Chromosome 5"/>
</dbReference>
<name>A0AC60A1I6_RANTA</name>
<sequence length="94" mass="9698">MPADPGPAHLAGRPPAPRPRLTSPPFTHLQSLLRAPTWCKLLMGSAESGPWSVGAGDSLQEQPLTAALARPPHGGAQSALAGCCQPKTLLGFLN</sequence>
<gene>
    <name evidence="1" type="ORF">MRATA1EN22A_LOCUS24555</name>
</gene>
<evidence type="ECO:0000313" key="1">
    <source>
        <dbReference type="EMBL" id="CAN0530301.1"/>
    </source>
</evidence>
<accession>A0AC60A1I6</accession>
<organism evidence="1 2">
    <name type="scientific">Rangifer tarandus platyrhynchus</name>
    <name type="common">Svalbard reindeer</name>
    <dbReference type="NCBI Taxonomy" id="3082113"/>
    <lineage>
        <taxon>Eukaryota</taxon>
        <taxon>Metazoa</taxon>
        <taxon>Chordata</taxon>
        <taxon>Craniata</taxon>
        <taxon>Vertebrata</taxon>
        <taxon>Euteleostomi</taxon>
        <taxon>Mammalia</taxon>
        <taxon>Eutheria</taxon>
        <taxon>Laurasiatheria</taxon>
        <taxon>Artiodactyla</taxon>
        <taxon>Ruminantia</taxon>
        <taxon>Pecora</taxon>
        <taxon>Cervidae</taxon>
        <taxon>Odocoileinae</taxon>
        <taxon>Rangifer</taxon>
    </lineage>
</organism>
<evidence type="ECO:0000313" key="2">
    <source>
        <dbReference type="Proteomes" id="UP001162501"/>
    </source>
</evidence>
<protein>
    <submittedName>
        <fullName evidence="1">Uncharacterized protein</fullName>
    </submittedName>
</protein>
<reference evidence="1" key="2">
    <citation type="submission" date="2025-03" db="EMBL/GenBank/DDBJ databases">
        <authorList>
            <consortium name="ELIXIR-Norway"/>
            <consortium name="Elixir Norway"/>
        </authorList>
    </citation>
    <scope>NUCLEOTIDE SEQUENCE</scope>
</reference>
<reference evidence="1" key="1">
    <citation type="submission" date="2023-05" db="EMBL/GenBank/DDBJ databases">
        <authorList>
            <consortium name="ELIXIR-Norway"/>
        </authorList>
    </citation>
    <scope>NUCLEOTIDE SEQUENCE</scope>
</reference>
<proteinExistence type="predicted"/>